<feature type="domain" description="Xylanolytic transcriptional activator regulatory" evidence="4">
    <location>
        <begin position="314"/>
        <end position="388"/>
    </location>
</feature>
<evidence type="ECO:0000313" key="6">
    <source>
        <dbReference type="Proteomes" id="UP000279259"/>
    </source>
</evidence>
<dbReference type="EMBL" id="RSCD01000036">
    <property type="protein sequence ID" value="RSH80155.1"/>
    <property type="molecule type" value="Genomic_DNA"/>
</dbReference>
<name>A0A427XMP8_9TREE</name>
<dbReference type="GO" id="GO:0008270">
    <property type="term" value="F:zinc ion binding"/>
    <property type="evidence" value="ECO:0007669"/>
    <property type="project" value="InterPro"/>
</dbReference>
<dbReference type="InterPro" id="IPR007219">
    <property type="entry name" value="XnlR_reg_dom"/>
</dbReference>
<dbReference type="Pfam" id="PF04082">
    <property type="entry name" value="Fungal_trans"/>
    <property type="match status" value="1"/>
</dbReference>
<dbReference type="PANTHER" id="PTHR46910:SF40">
    <property type="entry name" value="ZN(II)2CYS6 TRANSCRIPTION FACTOR (EUROFUNG)"/>
    <property type="match status" value="1"/>
</dbReference>
<dbReference type="SUPFAM" id="SSF57701">
    <property type="entry name" value="Zn2/Cys6 DNA-binding domain"/>
    <property type="match status" value="1"/>
</dbReference>
<evidence type="ECO:0000313" key="5">
    <source>
        <dbReference type="EMBL" id="RSH80155.1"/>
    </source>
</evidence>
<dbReference type="Proteomes" id="UP000279259">
    <property type="component" value="Unassembled WGS sequence"/>
</dbReference>
<comment type="caution">
    <text evidence="5">The sequence shown here is derived from an EMBL/GenBank/DDBJ whole genome shotgun (WGS) entry which is preliminary data.</text>
</comment>
<sequence>MSRFTVDHRLTVKACRVRKIKCDLADLQGEGSALPTSRKCSACSTASLSCSFNQQRRKPGPPPGYLERLRDEADGDQLDGRTSSVEQPAWQHPLGEPIFHDTAAQSLTSDHPPMPDIPKNAGGMLLWTASDLPLTGQDPAPSLAYNQEQADRATVLESIVGGGQQNTSDTWQESLLLSSSTQAAHTSTHTFFGDIIPRDMLASILDTYFDNVHCVAPFPHEPSLRRDVANRRETLLGQDEWTTMVLAMAANTLVQAPQQLSAKGYPAARDMVDQLVTAIRRFLVGPSERASIERAFINFSLSVVLNLIGHPVMAMEYHSASVAIALELKLDYEDTYTSLSPLESEMRRRFWWLLYCVDQTVACCEDGRRLLSLDDYGNVNVPRNIDDAFFDENGFREQPPGVPSRLAGFGYSCSLWRLELLESQTGTPGSAGEYLPNTAQHPSGWHVSSSTSARENPRPGPRRQTRIPGTRPTTSAPTEAQLDLRPELGQVRQRLLEILGAIPLELIAINSIAVVFKLRFIISTLLAGLGGSPSDEWLGLVKTGPRDHAQVQGLLGKILT</sequence>
<dbReference type="CDD" id="cd00067">
    <property type="entry name" value="GAL4"/>
    <property type="match status" value="1"/>
</dbReference>
<dbReference type="AlphaFoldDB" id="A0A427XMP8"/>
<dbReference type="InterPro" id="IPR050987">
    <property type="entry name" value="AtrR-like"/>
</dbReference>
<feature type="compositionally biased region" description="Polar residues" evidence="3">
    <location>
        <begin position="437"/>
        <end position="454"/>
    </location>
</feature>
<dbReference type="GO" id="GO:0000981">
    <property type="term" value="F:DNA-binding transcription factor activity, RNA polymerase II-specific"/>
    <property type="evidence" value="ECO:0007669"/>
    <property type="project" value="InterPro"/>
</dbReference>
<protein>
    <recommendedName>
        <fullName evidence="4">Xylanolytic transcriptional activator regulatory domain-containing protein</fullName>
    </recommendedName>
</protein>
<reference evidence="5 6" key="1">
    <citation type="submission" date="2018-11" db="EMBL/GenBank/DDBJ databases">
        <title>Genome sequence of Saitozyma podzolica DSM 27192.</title>
        <authorList>
            <person name="Aliyu H."/>
            <person name="Gorte O."/>
            <person name="Ochsenreither K."/>
        </authorList>
    </citation>
    <scope>NUCLEOTIDE SEQUENCE [LARGE SCALE GENOMIC DNA]</scope>
    <source>
        <strain evidence="5 6">DSM 27192</strain>
    </source>
</reference>
<dbReference type="InterPro" id="IPR036864">
    <property type="entry name" value="Zn2-C6_fun-type_DNA-bd_sf"/>
</dbReference>
<evidence type="ECO:0000256" key="2">
    <source>
        <dbReference type="ARBA" id="ARBA00023242"/>
    </source>
</evidence>
<dbReference type="OrthoDB" id="3364175at2759"/>
<evidence type="ECO:0000256" key="1">
    <source>
        <dbReference type="ARBA" id="ARBA00022723"/>
    </source>
</evidence>
<proteinExistence type="predicted"/>
<dbReference type="PANTHER" id="PTHR46910">
    <property type="entry name" value="TRANSCRIPTION FACTOR PDR1"/>
    <property type="match status" value="1"/>
</dbReference>
<keyword evidence="1" id="KW-0479">Metal-binding</keyword>
<organism evidence="5 6">
    <name type="scientific">Saitozyma podzolica</name>
    <dbReference type="NCBI Taxonomy" id="1890683"/>
    <lineage>
        <taxon>Eukaryota</taxon>
        <taxon>Fungi</taxon>
        <taxon>Dikarya</taxon>
        <taxon>Basidiomycota</taxon>
        <taxon>Agaricomycotina</taxon>
        <taxon>Tremellomycetes</taxon>
        <taxon>Tremellales</taxon>
        <taxon>Trimorphomycetaceae</taxon>
        <taxon>Saitozyma</taxon>
    </lineage>
</organism>
<dbReference type="STRING" id="1890683.A0A427XMP8"/>
<dbReference type="InterPro" id="IPR001138">
    <property type="entry name" value="Zn2Cys6_DnaBD"/>
</dbReference>
<dbReference type="SMART" id="SM00906">
    <property type="entry name" value="Fungal_trans"/>
    <property type="match status" value="1"/>
</dbReference>
<keyword evidence="2" id="KW-0539">Nucleus</keyword>
<evidence type="ECO:0000259" key="4">
    <source>
        <dbReference type="SMART" id="SM00906"/>
    </source>
</evidence>
<dbReference type="GO" id="GO:0006351">
    <property type="term" value="P:DNA-templated transcription"/>
    <property type="evidence" value="ECO:0007669"/>
    <property type="project" value="InterPro"/>
</dbReference>
<feature type="region of interest" description="Disordered" evidence="3">
    <location>
        <begin position="427"/>
        <end position="479"/>
    </location>
</feature>
<dbReference type="CDD" id="cd12148">
    <property type="entry name" value="fungal_TF_MHR"/>
    <property type="match status" value="1"/>
</dbReference>
<dbReference type="Gene3D" id="4.10.240.10">
    <property type="entry name" value="Zn(2)-C6 fungal-type DNA-binding domain"/>
    <property type="match status" value="1"/>
</dbReference>
<dbReference type="GO" id="GO:0003677">
    <property type="term" value="F:DNA binding"/>
    <property type="evidence" value="ECO:0007669"/>
    <property type="project" value="InterPro"/>
</dbReference>
<keyword evidence="6" id="KW-1185">Reference proteome</keyword>
<evidence type="ECO:0000256" key="3">
    <source>
        <dbReference type="SAM" id="MobiDB-lite"/>
    </source>
</evidence>
<gene>
    <name evidence="5" type="ORF">EHS25_007260</name>
</gene>
<accession>A0A427XMP8</accession>